<dbReference type="AlphaFoldDB" id="A0A3D9HMA9"/>
<reference evidence="4 5" key="1">
    <citation type="submission" date="2018-07" db="EMBL/GenBank/DDBJ databases">
        <title>Genomic Encyclopedia of Type Strains, Phase III (KMG-III): the genomes of soil and plant-associated and newly described type strains.</title>
        <authorList>
            <person name="Whitman W."/>
        </authorList>
    </citation>
    <scope>NUCLEOTIDE SEQUENCE [LARGE SCALE GENOMIC DNA]</scope>
    <source>
        <strain evidence="4 5">CECT 8487</strain>
    </source>
</reference>
<dbReference type="InterPro" id="IPR055346">
    <property type="entry name" value="Fe-S_cluster_assembly_SufBD"/>
</dbReference>
<dbReference type="PANTHER" id="PTHR43575">
    <property type="entry name" value="PROTEIN ABCI7, CHLOROPLASTIC"/>
    <property type="match status" value="1"/>
</dbReference>
<dbReference type="SUPFAM" id="SSF101960">
    <property type="entry name" value="Stabilizer of iron transporter SufD"/>
    <property type="match status" value="1"/>
</dbReference>
<dbReference type="Pfam" id="PF01458">
    <property type="entry name" value="SUFBD_core"/>
    <property type="match status" value="1"/>
</dbReference>
<dbReference type="InterPro" id="IPR045595">
    <property type="entry name" value="SufBD_N"/>
</dbReference>
<dbReference type="RefSeq" id="WP_116039383.1">
    <property type="nucleotide sequence ID" value="NZ_QRDX01000001.1"/>
</dbReference>
<evidence type="ECO:0000259" key="2">
    <source>
        <dbReference type="Pfam" id="PF01458"/>
    </source>
</evidence>
<protein>
    <submittedName>
        <fullName evidence="4">Iron-regulated ABC transporter permease protein SufD</fullName>
    </submittedName>
</protein>
<dbReference type="OrthoDB" id="9768262at2"/>
<evidence type="ECO:0000313" key="4">
    <source>
        <dbReference type="EMBL" id="RED50461.1"/>
    </source>
</evidence>
<feature type="domain" description="SUF system FeS cluster assembly SufBD core" evidence="2">
    <location>
        <begin position="174"/>
        <end position="404"/>
    </location>
</feature>
<comment type="similarity">
    <text evidence="1">Belongs to the iron-sulfur cluster assembly SufBD family.</text>
</comment>
<comment type="caution">
    <text evidence="4">The sequence shown here is derived from an EMBL/GenBank/DDBJ whole genome shotgun (WGS) entry which is preliminary data.</text>
</comment>
<evidence type="ECO:0000313" key="5">
    <source>
        <dbReference type="Proteomes" id="UP000256629"/>
    </source>
</evidence>
<sequence>MDLKEKLLSSFLVFENQSEIDSYVSDVRNDAIKMFEKKGFPTKKDEAWKYTSLNKLLKEDYSVFPKQENALEYRDVEKYFIHDIDSYKIIFVDGKYSSHLSETTHDGLDVCLMSAALNKPKYRLVIENYFNKAATTDSLSSLNTAFSKEGAYVHIPKGKIIEKPIQIIHFSTGNESATMLQPRNLIVVEENSHVQIIECHQSLTSNPVLTNSVTEIFAKKRAIIDYYKIQNDTQEASLIDNTFIKQKQESIASVHTFSFGGKLTRNNLNFYQEGERIDSTLKGVTIIGDKQHVDHNTLVHHIEPNCESHQDYKGIFADNATGVFNGKVIVEKEAQKTNAFQANNNILISDKATINTKPQLEIFADDVKCSHGCTVGQLDESALFYMRSRGIPEKEAKALLMYAFSNNVLSSVKIPELKLRITKIIANKLGVNIGFDL</sequence>
<dbReference type="InterPro" id="IPR037284">
    <property type="entry name" value="SUF_FeS_clus_asmbl_SufBD_sf"/>
</dbReference>
<dbReference type="Proteomes" id="UP000256629">
    <property type="component" value="Unassembled WGS sequence"/>
</dbReference>
<dbReference type="NCBIfam" id="TIGR01981">
    <property type="entry name" value="sufD"/>
    <property type="match status" value="1"/>
</dbReference>
<proteinExistence type="inferred from homology"/>
<accession>A0A3D9HMA9</accession>
<evidence type="ECO:0000256" key="1">
    <source>
        <dbReference type="ARBA" id="ARBA00043967"/>
    </source>
</evidence>
<dbReference type="Pfam" id="PF19295">
    <property type="entry name" value="SufBD_N"/>
    <property type="match status" value="1"/>
</dbReference>
<name>A0A3D9HMA9_9FLAO</name>
<gene>
    <name evidence="4" type="ORF">DFQ02_101493</name>
</gene>
<dbReference type="EMBL" id="QRDX01000001">
    <property type="protein sequence ID" value="RED50461.1"/>
    <property type="molecule type" value="Genomic_DNA"/>
</dbReference>
<evidence type="ECO:0000259" key="3">
    <source>
        <dbReference type="Pfam" id="PF19295"/>
    </source>
</evidence>
<dbReference type="InterPro" id="IPR000825">
    <property type="entry name" value="SUF_FeS_clus_asmbl_SufBD_core"/>
</dbReference>
<dbReference type="PANTHER" id="PTHR43575:SF1">
    <property type="entry name" value="PROTEIN ABCI7, CHLOROPLASTIC"/>
    <property type="match status" value="1"/>
</dbReference>
<dbReference type="GO" id="GO:0016226">
    <property type="term" value="P:iron-sulfur cluster assembly"/>
    <property type="evidence" value="ECO:0007669"/>
    <property type="project" value="InterPro"/>
</dbReference>
<feature type="domain" description="SUF system FeS cluster assembly SufBD N-terminal" evidence="3">
    <location>
        <begin position="22"/>
        <end position="167"/>
    </location>
</feature>
<dbReference type="InterPro" id="IPR011542">
    <property type="entry name" value="SUF_FeS_clus_asmbl_SufD"/>
</dbReference>
<keyword evidence="5" id="KW-1185">Reference proteome</keyword>
<organism evidence="4 5">
    <name type="scientific">Seonamhaeicola aphaedonensis</name>
    <dbReference type="NCBI Taxonomy" id="1461338"/>
    <lineage>
        <taxon>Bacteria</taxon>
        <taxon>Pseudomonadati</taxon>
        <taxon>Bacteroidota</taxon>
        <taxon>Flavobacteriia</taxon>
        <taxon>Flavobacteriales</taxon>
        <taxon>Flavobacteriaceae</taxon>
    </lineage>
</organism>